<dbReference type="SMART" id="SM00350">
    <property type="entry name" value="MCM"/>
    <property type="match status" value="1"/>
</dbReference>
<evidence type="ECO:0000259" key="4">
    <source>
        <dbReference type="Pfam" id="PF17207"/>
    </source>
</evidence>
<dbReference type="GO" id="GO:0000727">
    <property type="term" value="P:double-strand break repair via break-induced replication"/>
    <property type="evidence" value="ECO:0007669"/>
    <property type="project" value="TreeGrafter"/>
</dbReference>
<dbReference type="Proteomes" id="UP000243423">
    <property type="component" value="Nucleomorph 1"/>
</dbReference>
<gene>
    <name evidence="5" type="primary">mcm3</name>
    <name evidence="5" type="ORF">CPARA_1gp031</name>
</gene>
<dbReference type="InterPro" id="IPR033762">
    <property type="entry name" value="MCM_OB"/>
</dbReference>
<evidence type="ECO:0000313" key="6">
    <source>
        <dbReference type="Proteomes" id="UP000243423"/>
    </source>
</evidence>
<accession>F2HH93</accession>
<dbReference type="GO" id="GO:0005524">
    <property type="term" value="F:ATP binding"/>
    <property type="evidence" value="ECO:0007669"/>
    <property type="project" value="UniProtKB-KW"/>
</dbReference>
<dbReference type="EMBL" id="CP002172">
    <property type="protein sequence ID" value="AEA38689.1"/>
    <property type="molecule type" value="Genomic_DNA"/>
</dbReference>
<sequence length="691" mass="82433">MKIFTKKKSISLFLIFIHVFFIKFRFSKFYKKIKRLSTTIIISINAIWNLSSFFAENIMKRPLTYIPMIEIYLTKLYSKLNKKYKKKVKIIFDLKTSFRENFTFPGLLDTRFIGETVFLEGLVMYCSKVKTKIDWPVYSRPGFSKLLVPKKNVSLCNFFYIDHSKPNDKNNLQLNETFSKFIDYQDIIVRHFNFNLIHDYFSENIRVFLHGKLVNSCKIGQKVKLHGIYNLINDIKLNSSKAIYSSTIFCSSVSLIKETYQCICSKPDLFLLKNFSFLVDNFYRISSMIIPSMFKKNLTKQGLLLFLTAKGEKQNISILLEGNFDIHKNLFFDFVNQIFPETTVMIYKNFFFGEIKNSNSKKNIHSERENLIFDHFTINNKIICIDNLEMLTYTDKHTLCKILDCHKTFTSTHFFNLKSEYKILAFAKSSFDDCSFGKYNCLDFNIQKSVFFKFDLIFSSFDQINEKEDKNLAFYIINQNFKIKKQNDLYQDSKENFFLRMKSISFEFLKLVINFSKHTVFFCLETKAIDYILKNYVQLKNLRKKINFNYIESLLKLIVCYVKTNFRSIAIKRDARCMNTYLLKLARLNRVNFLKKKEKIKIFQKKKPKKSNFQKYYNLKKYLYFLALDSVFISKKYHLSSKFGFIFDFRINSFDIKNLIKINSLFERIICKFLKTKYCLVFKNFLIKMSN</sequence>
<evidence type="ECO:0000256" key="1">
    <source>
        <dbReference type="ARBA" id="ARBA00022741"/>
    </source>
</evidence>
<dbReference type="Gene3D" id="3.40.50.300">
    <property type="entry name" value="P-loop containing nucleotide triphosphate hydrolases"/>
    <property type="match status" value="1"/>
</dbReference>
<geneLocation type="nucleomorph" evidence="5"/>
<proteinExistence type="predicted"/>
<dbReference type="Gene3D" id="2.40.50.140">
    <property type="entry name" value="Nucleic acid-binding proteins"/>
    <property type="match status" value="1"/>
</dbReference>
<dbReference type="InterPro" id="IPR027417">
    <property type="entry name" value="P-loop_NTPase"/>
</dbReference>
<evidence type="ECO:0000256" key="2">
    <source>
        <dbReference type="ARBA" id="ARBA00022840"/>
    </source>
</evidence>
<dbReference type="PANTHER" id="PTHR11630:SF46">
    <property type="entry name" value="DNA REPLICATION LICENSING FACTOR MCM3-RELATED"/>
    <property type="match status" value="1"/>
</dbReference>
<dbReference type="Pfam" id="PF17207">
    <property type="entry name" value="MCM_OB"/>
    <property type="match status" value="1"/>
</dbReference>
<dbReference type="GeneID" id="10446997"/>
<evidence type="ECO:0000259" key="3">
    <source>
        <dbReference type="Pfam" id="PF00493"/>
    </source>
</evidence>
<dbReference type="GO" id="GO:1902975">
    <property type="term" value="P:mitotic DNA replication initiation"/>
    <property type="evidence" value="ECO:0007669"/>
    <property type="project" value="TreeGrafter"/>
</dbReference>
<dbReference type="GO" id="GO:0017116">
    <property type="term" value="F:single-stranded DNA helicase activity"/>
    <property type="evidence" value="ECO:0007669"/>
    <property type="project" value="TreeGrafter"/>
</dbReference>
<dbReference type="GO" id="GO:0042555">
    <property type="term" value="C:MCM complex"/>
    <property type="evidence" value="ECO:0007669"/>
    <property type="project" value="TreeGrafter"/>
</dbReference>
<keyword evidence="1" id="KW-0547">Nucleotide-binding</keyword>
<dbReference type="InterPro" id="IPR001208">
    <property type="entry name" value="MCM_dom"/>
</dbReference>
<name>F2HH93_9CRYP</name>
<keyword evidence="5" id="KW-0542">Nucleomorph</keyword>
<protein>
    <submittedName>
        <fullName evidence="5">Minichromosome maintenance complex component 3-like protein</fullName>
    </submittedName>
</protein>
<dbReference type="GO" id="GO:0006271">
    <property type="term" value="P:DNA strand elongation involved in DNA replication"/>
    <property type="evidence" value="ECO:0007669"/>
    <property type="project" value="TreeGrafter"/>
</dbReference>
<dbReference type="RefSeq" id="XP_003239587.1">
    <property type="nucleotide sequence ID" value="XM_003239539.1"/>
</dbReference>
<dbReference type="Gene3D" id="2.20.28.10">
    <property type="match status" value="1"/>
</dbReference>
<organism evidence="5 6">
    <name type="scientific">Cryptomonas paramaecium</name>
    <dbReference type="NCBI Taxonomy" id="2898"/>
    <lineage>
        <taxon>Eukaryota</taxon>
        <taxon>Cryptophyceae</taxon>
        <taxon>Cryptomonadales</taxon>
        <taxon>Cryptomonadaceae</taxon>
        <taxon>Cryptomonas</taxon>
    </lineage>
</organism>
<evidence type="ECO:0000313" key="5">
    <source>
        <dbReference type="EMBL" id="AEA38689.1"/>
    </source>
</evidence>
<feature type="domain" description="MCM OB" evidence="4">
    <location>
        <begin position="108"/>
        <end position="231"/>
    </location>
</feature>
<reference evidence="5 6" key="1">
    <citation type="journal article" date="2011" name="Genome Biol. Evol.">
        <title>Complete nucleomorph genome sequence of the nonphotosynthetic alga Cryptomonas paramecium reveals a core nucleomorph gene set.</title>
        <authorList>
            <person name="Tanifuji G."/>
            <person name="Onodera N.T."/>
            <person name="Wheeler T.J."/>
            <person name="Dlutek M."/>
            <person name="Donaher N."/>
            <person name="Archibald J.M."/>
        </authorList>
    </citation>
    <scope>NUCLEOTIDE SEQUENCE [LARGE SCALE GENOMIC DNA]</scope>
    <source>
        <strain evidence="5 6">CCAP977/2A</strain>
    </source>
</reference>
<feature type="domain" description="MCM C-terminal AAA(+) ATPase" evidence="3">
    <location>
        <begin position="281"/>
        <end position="478"/>
    </location>
</feature>
<dbReference type="PANTHER" id="PTHR11630">
    <property type="entry name" value="DNA REPLICATION LICENSING FACTOR MCM FAMILY MEMBER"/>
    <property type="match status" value="1"/>
</dbReference>
<dbReference type="InterPro" id="IPR012340">
    <property type="entry name" value="NA-bd_OB-fold"/>
</dbReference>
<dbReference type="Pfam" id="PF00493">
    <property type="entry name" value="MCM"/>
    <property type="match status" value="1"/>
</dbReference>
<dbReference type="InterPro" id="IPR031327">
    <property type="entry name" value="MCM"/>
</dbReference>
<dbReference type="GO" id="GO:0003697">
    <property type="term" value="F:single-stranded DNA binding"/>
    <property type="evidence" value="ECO:0007669"/>
    <property type="project" value="TreeGrafter"/>
</dbReference>
<keyword evidence="2" id="KW-0067">ATP-binding</keyword>
<dbReference type="AlphaFoldDB" id="F2HH93"/>
<dbReference type="GO" id="GO:0005634">
    <property type="term" value="C:nucleus"/>
    <property type="evidence" value="ECO:0007669"/>
    <property type="project" value="TreeGrafter"/>
</dbReference>
<dbReference type="SUPFAM" id="SSF50249">
    <property type="entry name" value="Nucleic acid-binding proteins"/>
    <property type="match status" value="1"/>
</dbReference>